<comment type="caution">
    <text evidence="2">The sequence shown here is derived from an EMBL/GenBank/DDBJ whole genome shotgun (WGS) entry which is preliminary data.</text>
</comment>
<sequence>MRLPTKRTRRYAKLIPQTFHENARKAKTRAPRLECGKQPRRTSCRARDTTNRGASSAAANRNRETPKFRAILAPPLQHQLTIVLTGACFATAWTQHARLSEITEVHVQEVFVPCLGSSTRCQQRDGAKPRRRVPLIANQAKKKTVTFRADGQKYPNNVAAKRGRSRRRRLGGFYGHVTAFREREGSGVRSRVTGRLLSTADHSPLYYYHYHPEQAPDRPEPRARTPASLANARVKEDLASCRPPWLATPRFEASD</sequence>
<reference evidence="2" key="1">
    <citation type="journal article" date="2020" name="Cell">
        <title>Large-Scale Comparative Analyses of Tick Genomes Elucidate Their Genetic Diversity and Vector Capacities.</title>
        <authorList>
            <consortium name="Tick Genome and Microbiome Consortium (TIGMIC)"/>
            <person name="Jia N."/>
            <person name="Wang J."/>
            <person name="Shi W."/>
            <person name="Du L."/>
            <person name="Sun Y."/>
            <person name="Zhan W."/>
            <person name="Jiang J.F."/>
            <person name="Wang Q."/>
            <person name="Zhang B."/>
            <person name="Ji P."/>
            <person name="Bell-Sakyi L."/>
            <person name="Cui X.M."/>
            <person name="Yuan T.T."/>
            <person name="Jiang B.G."/>
            <person name="Yang W.F."/>
            <person name="Lam T.T."/>
            <person name="Chang Q.C."/>
            <person name="Ding S.J."/>
            <person name="Wang X.J."/>
            <person name="Zhu J.G."/>
            <person name="Ruan X.D."/>
            <person name="Zhao L."/>
            <person name="Wei J.T."/>
            <person name="Ye R.Z."/>
            <person name="Que T.C."/>
            <person name="Du C.H."/>
            <person name="Zhou Y.H."/>
            <person name="Cheng J.X."/>
            <person name="Dai P.F."/>
            <person name="Guo W.B."/>
            <person name="Han X.H."/>
            <person name="Huang E.J."/>
            <person name="Li L.F."/>
            <person name="Wei W."/>
            <person name="Gao Y.C."/>
            <person name="Liu J.Z."/>
            <person name="Shao H.Z."/>
            <person name="Wang X."/>
            <person name="Wang C.C."/>
            <person name="Yang T.C."/>
            <person name="Huo Q.B."/>
            <person name="Li W."/>
            <person name="Chen H.Y."/>
            <person name="Chen S.E."/>
            <person name="Zhou L.G."/>
            <person name="Ni X.B."/>
            <person name="Tian J.H."/>
            <person name="Sheng Y."/>
            <person name="Liu T."/>
            <person name="Pan Y.S."/>
            <person name="Xia L.Y."/>
            <person name="Li J."/>
            <person name="Zhao F."/>
            <person name="Cao W.C."/>
        </authorList>
    </citation>
    <scope>NUCLEOTIDE SEQUENCE</scope>
    <source>
        <strain evidence="2">Rmic-2018</strain>
    </source>
</reference>
<protein>
    <submittedName>
        <fullName evidence="2">Uncharacterized protein</fullName>
    </submittedName>
</protein>
<proteinExistence type="predicted"/>
<evidence type="ECO:0000313" key="3">
    <source>
        <dbReference type="Proteomes" id="UP000821866"/>
    </source>
</evidence>
<gene>
    <name evidence="2" type="ORF">HPB51_006928</name>
</gene>
<reference evidence="2" key="2">
    <citation type="submission" date="2021-09" db="EMBL/GenBank/DDBJ databases">
        <authorList>
            <person name="Jia N."/>
            <person name="Wang J."/>
            <person name="Shi W."/>
            <person name="Du L."/>
            <person name="Sun Y."/>
            <person name="Zhan W."/>
            <person name="Jiang J."/>
            <person name="Wang Q."/>
            <person name="Zhang B."/>
            <person name="Ji P."/>
            <person name="Sakyi L.B."/>
            <person name="Cui X."/>
            <person name="Yuan T."/>
            <person name="Jiang B."/>
            <person name="Yang W."/>
            <person name="Lam T.T.-Y."/>
            <person name="Chang Q."/>
            <person name="Ding S."/>
            <person name="Wang X."/>
            <person name="Zhu J."/>
            <person name="Ruan X."/>
            <person name="Zhao L."/>
            <person name="Wei J."/>
            <person name="Que T."/>
            <person name="Du C."/>
            <person name="Cheng J."/>
            <person name="Dai P."/>
            <person name="Han X."/>
            <person name="Huang E."/>
            <person name="Gao Y."/>
            <person name="Liu J."/>
            <person name="Shao H."/>
            <person name="Ye R."/>
            <person name="Li L."/>
            <person name="Wei W."/>
            <person name="Wang X."/>
            <person name="Wang C."/>
            <person name="Huo Q."/>
            <person name="Li W."/>
            <person name="Guo W."/>
            <person name="Chen H."/>
            <person name="Chen S."/>
            <person name="Zhou L."/>
            <person name="Zhou L."/>
            <person name="Ni X."/>
            <person name="Tian J."/>
            <person name="Zhou Y."/>
            <person name="Sheng Y."/>
            <person name="Liu T."/>
            <person name="Pan Y."/>
            <person name="Xia L."/>
            <person name="Li J."/>
            <person name="Zhao F."/>
            <person name="Cao W."/>
        </authorList>
    </citation>
    <scope>NUCLEOTIDE SEQUENCE</scope>
    <source>
        <strain evidence="2">Rmic-2018</strain>
        <tissue evidence="2">Larvae</tissue>
    </source>
</reference>
<name>A0A9J6DTS8_RHIMP</name>
<accession>A0A9J6DTS8</accession>
<evidence type="ECO:0000256" key="1">
    <source>
        <dbReference type="SAM" id="MobiDB-lite"/>
    </source>
</evidence>
<feature type="region of interest" description="Disordered" evidence="1">
    <location>
        <begin position="36"/>
        <end position="63"/>
    </location>
</feature>
<organism evidence="2 3">
    <name type="scientific">Rhipicephalus microplus</name>
    <name type="common">Cattle tick</name>
    <name type="synonym">Boophilus microplus</name>
    <dbReference type="NCBI Taxonomy" id="6941"/>
    <lineage>
        <taxon>Eukaryota</taxon>
        <taxon>Metazoa</taxon>
        <taxon>Ecdysozoa</taxon>
        <taxon>Arthropoda</taxon>
        <taxon>Chelicerata</taxon>
        <taxon>Arachnida</taxon>
        <taxon>Acari</taxon>
        <taxon>Parasitiformes</taxon>
        <taxon>Ixodida</taxon>
        <taxon>Ixodoidea</taxon>
        <taxon>Ixodidae</taxon>
        <taxon>Rhipicephalinae</taxon>
        <taxon>Rhipicephalus</taxon>
        <taxon>Boophilus</taxon>
    </lineage>
</organism>
<dbReference type="EMBL" id="JABSTU010000007">
    <property type="protein sequence ID" value="KAH8025304.1"/>
    <property type="molecule type" value="Genomic_DNA"/>
</dbReference>
<dbReference type="AlphaFoldDB" id="A0A9J6DTS8"/>
<evidence type="ECO:0000313" key="2">
    <source>
        <dbReference type="EMBL" id="KAH8025304.1"/>
    </source>
</evidence>
<keyword evidence="3" id="KW-1185">Reference proteome</keyword>
<dbReference type="Proteomes" id="UP000821866">
    <property type="component" value="Unassembled WGS sequence"/>
</dbReference>